<dbReference type="GO" id="GO:0046872">
    <property type="term" value="F:metal ion binding"/>
    <property type="evidence" value="ECO:0007669"/>
    <property type="project" value="UniProtKB-KW"/>
</dbReference>
<feature type="domain" description="Metallo-beta-lactamase" evidence="5">
    <location>
        <begin position="3"/>
        <end position="154"/>
    </location>
</feature>
<dbReference type="SUPFAM" id="SSF56281">
    <property type="entry name" value="Metallo-hydrolase/oxidoreductase"/>
    <property type="match status" value="1"/>
</dbReference>
<dbReference type="AlphaFoldDB" id="A0AA38HJC0"/>
<dbReference type="SMART" id="SM00849">
    <property type="entry name" value="Lactamase_B"/>
    <property type="match status" value="1"/>
</dbReference>
<name>A0AA38HJC0_9CUCU</name>
<dbReference type="EMBL" id="JALNTZ010001291">
    <property type="protein sequence ID" value="KAJ3626895.1"/>
    <property type="molecule type" value="Genomic_DNA"/>
</dbReference>
<evidence type="ECO:0000313" key="7">
    <source>
        <dbReference type="Proteomes" id="UP001168821"/>
    </source>
</evidence>
<proteinExistence type="predicted"/>
<dbReference type="PANTHER" id="PTHR46233:SF3">
    <property type="entry name" value="HYDROXYACYLGLUTATHIONE HYDROLASE GLOC"/>
    <property type="match status" value="1"/>
</dbReference>
<evidence type="ECO:0000256" key="4">
    <source>
        <dbReference type="ARBA" id="ARBA00022833"/>
    </source>
</evidence>
<evidence type="ECO:0000256" key="1">
    <source>
        <dbReference type="ARBA" id="ARBA00001947"/>
    </source>
</evidence>
<keyword evidence="7" id="KW-1185">Reference proteome</keyword>
<dbReference type="Proteomes" id="UP001168821">
    <property type="component" value="Unassembled WGS sequence"/>
</dbReference>
<keyword evidence="3" id="KW-0378">Hydrolase</keyword>
<comment type="cofactor">
    <cofactor evidence="1">
        <name>Zn(2+)</name>
        <dbReference type="ChEBI" id="CHEBI:29105"/>
    </cofactor>
</comment>
<comment type="caution">
    <text evidence="6">The sequence shown here is derived from an EMBL/GenBank/DDBJ whole genome shotgun (WGS) entry which is preliminary data.</text>
</comment>
<dbReference type="PANTHER" id="PTHR46233">
    <property type="entry name" value="HYDROXYACYLGLUTATHIONE HYDROLASE GLOC"/>
    <property type="match status" value="1"/>
</dbReference>
<organism evidence="6 7">
    <name type="scientific">Zophobas morio</name>
    <dbReference type="NCBI Taxonomy" id="2755281"/>
    <lineage>
        <taxon>Eukaryota</taxon>
        <taxon>Metazoa</taxon>
        <taxon>Ecdysozoa</taxon>
        <taxon>Arthropoda</taxon>
        <taxon>Hexapoda</taxon>
        <taxon>Insecta</taxon>
        <taxon>Pterygota</taxon>
        <taxon>Neoptera</taxon>
        <taxon>Endopterygota</taxon>
        <taxon>Coleoptera</taxon>
        <taxon>Polyphaga</taxon>
        <taxon>Cucujiformia</taxon>
        <taxon>Tenebrionidae</taxon>
        <taxon>Zophobas</taxon>
    </lineage>
</organism>
<dbReference type="InterPro" id="IPR036866">
    <property type="entry name" value="RibonucZ/Hydroxyglut_hydro"/>
</dbReference>
<dbReference type="GO" id="GO:0016787">
    <property type="term" value="F:hydrolase activity"/>
    <property type="evidence" value="ECO:0007669"/>
    <property type="project" value="UniProtKB-KW"/>
</dbReference>
<evidence type="ECO:0000313" key="6">
    <source>
        <dbReference type="EMBL" id="KAJ3626895.1"/>
    </source>
</evidence>
<dbReference type="Pfam" id="PF00753">
    <property type="entry name" value="Lactamase_B"/>
    <property type="match status" value="1"/>
</dbReference>
<evidence type="ECO:0000259" key="5">
    <source>
        <dbReference type="SMART" id="SM00849"/>
    </source>
</evidence>
<keyword evidence="4" id="KW-0862">Zinc</keyword>
<accession>A0AA38HJC0</accession>
<sequence>MNLEVVGIIITHTHFDHIVGLGDLTKSYPEATVYVTLDDLPGLFSPVLNLSEMFDTSVGSYVCEQPKKMKALFYDNDYDLDGIKFRVLPERGHSKGSVMLDFYEDEIIFIGEILQGDRADRVVPNLSDTLNIIEDNIRMIFKNYKSSYRVFPSHFEVDFSLGDIIKYNIRVQRILAMKN</sequence>
<dbReference type="CDD" id="cd06262">
    <property type="entry name" value="metallo-hydrolase-like_MBL-fold"/>
    <property type="match status" value="1"/>
</dbReference>
<keyword evidence="2" id="KW-0479">Metal-binding</keyword>
<dbReference type="Gene3D" id="3.60.15.10">
    <property type="entry name" value="Ribonuclease Z/Hydroxyacylglutathione hydrolase-like"/>
    <property type="match status" value="1"/>
</dbReference>
<dbReference type="InterPro" id="IPR051453">
    <property type="entry name" value="MBL_Glyoxalase_II"/>
</dbReference>
<dbReference type="InterPro" id="IPR001279">
    <property type="entry name" value="Metallo-B-lactamas"/>
</dbReference>
<evidence type="ECO:0000256" key="2">
    <source>
        <dbReference type="ARBA" id="ARBA00022723"/>
    </source>
</evidence>
<evidence type="ECO:0000256" key="3">
    <source>
        <dbReference type="ARBA" id="ARBA00022801"/>
    </source>
</evidence>
<reference evidence="6" key="1">
    <citation type="journal article" date="2023" name="G3 (Bethesda)">
        <title>Whole genome assemblies of Zophobas morio and Tenebrio molitor.</title>
        <authorList>
            <person name="Kaur S."/>
            <person name="Stinson S.A."/>
            <person name="diCenzo G.C."/>
        </authorList>
    </citation>
    <scope>NUCLEOTIDE SEQUENCE</scope>
    <source>
        <strain evidence="6">QUZm001</strain>
    </source>
</reference>
<protein>
    <recommendedName>
        <fullName evidence="5">Metallo-beta-lactamase domain-containing protein</fullName>
    </recommendedName>
</protein>
<gene>
    <name evidence="6" type="ORF">Zmor_004162</name>
</gene>
<dbReference type="GO" id="GO:0031123">
    <property type="term" value="P:RNA 3'-end processing"/>
    <property type="evidence" value="ECO:0007669"/>
    <property type="project" value="UniProtKB-ARBA"/>
</dbReference>